<dbReference type="PANTHER" id="PTHR46268:SF27">
    <property type="entry name" value="UNIVERSAL STRESS PROTEIN RV2623"/>
    <property type="match status" value="1"/>
</dbReference>
<comment type="caution">
    <text evidence="5">The sequence shown here is derived from an EMBL/GenBank/DDBJ whole genome shotgun (WGS) entry which is preliminary data.</text>
</comment>
<dbReference type="OrthoDB" id="3404132at2"/>
<evidence type="ECO:0000313" key="5">
    <source>
        <dbReference type="EMBL" id="PPJ38702.1"/>
    </source>
</evidence>
<accession>A0A2S6ATV0</accession>
<keyword evidence="2" id="KW-0547">Nucleotide-binding</keyword>
<evidence type="ECO:0000256" key="2">
    <source>
        <dbReference type="ARBA" id="ARBA00022741"/>
    </source>
</evidence>
<feature type="domain" description="UspA" evidence="4">
    <location>
        <begin position="168"/>
        <end position="305"/>
    </location>
</feature>
<gene>
    <name evidence="5" type="ORF">C5E45_07330</name>
</gene>
<organism evidence="5 6">
    <name type="scientific">Nocardia nova</name>
    <dbReference type="NCBI Taxonomy" id="37330"/>
    <lineage>
        <taxon>Bacteria</taxon>
        <taxon>Bacillati</taxon>
        <taxon>Actinomycetota</taxon>
        <taxon>Actinomycetes</taxon>
        <taxon>Mycobacteriales</taxon>
        <taxon>Nocardiaceae</taxon>
        <taxon>Nocardia</taxon>
    </lineage>
</organism>
<dbReference type="RefSeq" id="WP_104375350.1">
    <property type="nucleotide sequence ID" value="NZ_PSZC01000004.1"/>
</dbReference>
<dbReference type="AlphaFoldDB" id="A0A2S6ATV0"/>
<feature type="domain" description="UspA" evidence="4">
    <location>
        <begin position="17"/>
        <end position="154"/>
    </location>
</feature>
<keyword evidence="3" id="KW-0067">ATP-binding</keyword>
<reference evidence="5 6" key="1">
    <citation type="submission" date="2018-02" db="EMBL/GenBank/DDBJ databases">
        <title>8 Nocardia nova and 1 Nocardia cyriacigeorgica strain used for evolution to TMP-SMX.</title>
        <authorList>
            <person name="Mehta H."/>
            <person name="Weng J."/>
            <person name="Shamoo Y."/>
        </authorList>
    </citation>
    <scope>NUCLEOTIDE SEQUENCE [LARGE SCALE GENOMIC DNA]</scope>
    <source>
        <strain evidence="5 6">MDA3139</strain>
    </source>
</reference>
<dbReference type="SUPFAM" id="SSF52402">
    <property type="entry name" value="Adenine nucleotide alpha hydrolases-like"/>
    <property type="match status" value="2"/>
</dbReference>
<evidence type="ECO:0000256" key="1">
    <source>
        <dbReference type="ARBA" id="ARBA00008791"/>
    </source>
</evidence>
<dbReference type="GO" id="GO:0005524">
    <property type="term" value="F:ATP binding"/>
    <property type="evidence" value="ECO:0007669"/>
    <property type="project" value="UniProtKB-KW"/>
</dbReference>
<comment type="similarity">
    <text evidence="1">Belongs to the universal stress protein A family.</text>
</comment>
<evidence type="ECO:0000313" key="6">
    <source>
        <dbReference type="Proteomes" id="UP000239874"/>
    </source>
</evidence>
<dbReference type="InterPro" id="IPR006016">
    <property type="entry name" value="UspA"/>
</dbReference>
<dbReference type="CDD" id="cd00293">
    <property type="entry name" value="USP-like"/>
    <property type="match status" value="1"/>
</dbReference>
<sequence length="308" mass="31964">MAPDHSSDIRHSAAAAVVVGVDGSGHADLAVDWAAGMAAQRGRELRIVHALDLNRLQLGIGSLDSPAAVMLAAARERGASLVERSAQRVRAVLPGLRISTAVVDGDPARALVNASASAYAVVLAAHGTNRLAGHFGSTVSAVAAHATGPVLVVRTDPREENRVHTEGPVVVGIDGGPVSEAAIGAAFEEAAERGAELVAVHVCHDVYYGQFADDPHILYSAREVEVRERAVLAERLAGWQEKYPDVAVARRVSLADPGAVLLESSKSAQLLVVGSRGRGAVLGALLGSTSHSLVQHAWCPVMVVHPQP</sequence>
<dbReference type="Proteomes" id="UP000239874">
    <property type="component" value="Unassembled WGS sequence"/>
</dbReference>
<protein>
    <submittedName>
        <fullName evidence="5">Universal stress protein</fullName>
    </submittedName>
</protein>
<dbReference type="PANTHER" id="PTHR46268">
    <property type="entry name" value="STRESS RESPONSE PROTEIN NHAX"/>
    <property type="match status" value="1"/>
</dbReference>
<evidence type="ECO:0000259" key="4">
    <source>
        <dbReference type="Pfam" id="PF00582"/>
    </source>
</evidence>
<dbReference type="Pfam" id="PF00582">
    <property type="entry name" value="Usp"/>
    <property type="match status" value="2"/>
</dbReference>
<dbReference type="InterPro" id="IPR014729">
    <property type="entry name" value="Rossmann-like_a/b/a_fold"/>
</dbReference>
<dbReference type="EMBL" id="PSZC01000004">
    <property type="protein sequence ID" value="PPJ38702.1"/>
    <property type="molecule type" value="Genomic_DNA"/>
</dbReference>
<evidence type="ECO:0000256" key="3">
    <source>
        <dbReference type="ARBA" id="ARBA00022840"/>
    </source>
</evidence>
<dbReference type="PRINTS" id="PR01438">
    <property type="entry name" value="UNVRSLSTRESS"/>
</dbReference>
<dbReference type="InterPro" id="IPR006015">
    <property type="entry name" value="Universal_stress_UspA"/>
</dbReference>
<dbReference type="Gene3D" id="3.40.50.620">
    <property type="entry name" value="HUPs"/>
    <property type="match status" value="2"/>
</dbReference>
<name>A0A2S6ATV0_9NOCA</name>
<proteinExistence type="inferred from homology"/>